<dbReference type="GeneID" id="92036476"/>
<name>A0ABR1M126_9PEZI</name>
<proteinExistence type="predicted"/>
<dbReference type="EMBL" id="JBBPEH010000003">
    <property type="protein sequence ID" value="KAK7541147.1"/>
    <property type="molecule type" value="Genomic_DNA"/>
</dbReference>
<gene>
    <name evidence="2" type="ORF">J3D65DRAFT_675313</name>
</gene>
<evidence type="ECO:0000256" key="1">
    <source>
        <dbReference type="SAM" id="MobiDB-lite"/>
    </source>
</evidence>
<dbReference type="Proteomes" id="UP001360953">
    <property type="component" value="Unassembled WGS sequence"/>
</dbReference>
<feature type="compositionally biased region" description="Basic residues" evidence="1">
    <location>
        <begin position="38"/>
        <end position="48"/>
    </location>
</feature>
<comment type="caution">
    <text evidence="2">The sequence shown here is derived from an EMBL/GenBank/DDBJ whole genome shotgun (WGS) entry which is preliminary data.</text>
</comment>
<reference evidence="2 3" key="1">
    <citation type="submission" date="2024-04" db="EMBL/GenBank/DDBJ databases">
        <title>Phyllosticta paracitricarpa is synonymous to the EU quarantine fungus P. citricarpa based on phylogenomic analyses.</title>
        <authorList>
            <consortium name="Lawrence Berkeley National Laboratory"/>
            <person name="Van ingen-buijs V.A."/>
            <person name="Van westerhoven A.C."/>
            <person name="Haridas S."/>
            <person name="Skiadas P."/>
            <person name="Martin F."/>
            <person name="Groenewald J.Z."/>
            <person name="Crous P.W."/>
            <person name="Seidl M.F."/>
        </authorList>
    </citation>
    <scope>NUCLEOTIDE SEQUENCE [LARGE SCALE GENOMIC DNA]</scope>
    <source>
        <strain evidence="2 3">CPC 17464</strain>
    </source>
</reference>
<sequence length="155" mass="17737">MVNATSRAVHPRSSSGWQNAQTCCAQKSRDCAPIMSGRTKRSKTRSRNSHNSEQTQQINSLREELKGTKISKNDDEKNVALEAKIQEELLYSVEQMYDEVLMENASQEKDDFLAKIKEGLGSGRYSYFRRIGKMICEEGLDFPELEMYQVKMEAN</sequence>
<feature type="region of interest" description="Disordered" evidence="1">
    <location>
        <begin position="1"/>
        <end position="21"/>
    </location>
</feature>
<evidence type="ECO:0000313" key="3">
    <source>
        <dbReference type="Proteomes" id="UP001360953"/>
    </source>
</evidence>
<accession>A0ABR1M126</accession>
<protein>
    <submittedName>
        <fullName evidence="2">Uncharacterized protein</fullName>
    </submittedName>
</protein>
<evidence type="ECO:0000313" key="2">
    <source>
        <dbReference type="EMBL" id="KAK7541147.1"/>
    </source>
</evidence>
<dbReference type="RefSeq" id="XP_066658078.1">
    <property type="nucleotide sequence ID" value="XM_066803570.1"/>
</dbReference>
<organism evidence="2 3">
    <name type="scientific">Phyllosticta citribraziliensis</name>
    <dbReference type="NCBI Taxonomy" id="989973"/>
    <lineage>
        <taxon>Eukaryota</taxon>
        <taxon>Fungi</taxon>
        <taxon>Dikarya</taxon>
        <taxon>Ascomycota</taxon>
        <taxon>Pezizomycotina</taxon>
        <taxon>Dothideomycetes</taxon>
        <taxon>Dothideomycetes incertae sedis</taxon>
        <taxon>Botryosphaeriales</taxon>
        <taxon>Phyllostictaceae</taxon>
        <taxon>Phyllosticta</taxon>
    </lineage>
</organism>
<keyword evidence="3" id="KW-1185">Reference proteome</keyword>
<feature type="compositionally biased region" description="Basic and acidic residues" evidence="1">
    <location>
        <begin position="61"/>
        <end position="70"/>
    </location>
</feature>
<feature type="region of interest" description="Disordered" evidence="1">
    <location>
        <begin position="34"/>
        <end position="70"/>
    </location>
</feature>